<evidence type="ECO:0000313" key="12">
    <source>
        <dbReference type="RefSeq" id="XP_004707587.1"/>
    </source>
</evidence>
<dbReference type="SMART" id="SM00744">
    <property type="entry name" value="RINGv"/>
    <property type="match status" value="1"/>
</dbReference>
<dbReference type="InterPro" id="IPR013083">
    <property type="entry name" value="Znf_RING/FYVE/PHD"/>
</dbReference>
<keyword evidence="8" id="KW-0862">Zinc</keyword>
<evidence type="ECO:0000256" key="1">
    <source>
        <dbReference type="ARBA" id="ARBA00000900"/>
    </source>
</evidence>
<dbReference type="EC" id="2.3.2.27" evidence="3"/>
<evidence type="ECO:0000256" key="5">
    <source>
        <dbReference type="ARBA" id="ARBA00022723"/>
    </source>
</evidence>
<feature type="compositionally biased region" description="Low complexity" evidence="9">
    <location>
        <begin position="445"/>
        <end position="467"/>
    </location>
</feature>
<sequence>MHEAGERQKFISEAQYLRDMQHKADSDYQACLRRQDHKRGTTEKKRDQFWEQETSIERSRFSSGSSSKQSPEEEDPLAEPRLSPKTSSSKSDPKLPAIDQTSVKQKHKSTMTGTKPEKVGPSRPSPAVRAPQLLSKKRRPNLGRMTVSPERQSPRVSGEGSRQKSQLRARTMALPGTDPGVTQEGPEWASATKLQRPTRERRLVVAASRLTRTTENTSEGAEGRGQGALSQREPPSALSQVIQGANSPQRPSESLSPPVTSTSAGGPRQTPFRFRDEDFYSVLSPSTGGDDDGTEEETHFEEELLLSSMRPPHSPPNRKRSRFLGKLDTQPPNKTFEGDPERCRADPFRSAHGRSSLRGRNARPAEQRSLGQRRCPEPEWGDGESDGEPDSSDSECKRKSSHSRASKAEPRPGDGRSAANGPQSHDYEGEWLDYLDGPPNSLDCLLSNRPPAPRSSANSSLSAPGSLTRPARRDGLAVDLSVSVSSVHSSDAEGSSRFNGRRPLSPIRHRTPVPSAELHSNFPVNSARELDGRGAEANTLTSQPQGAPLSAETLLRNSQGGLSAVDSSSASPPRMNLAGQVPMPGPLQENRPFTLVALSDLADHRGHGNRMAAPGLPAEKTAEKVKADPEKLKKLQESLLEEDSEEEGDLCRICQIAGGSPANPLLEPCSCVGSLRFVHHECLKKWLQVKITSGADLGAVQTCEMCKQALLVDREDFNLTEFYQRHQQSRAQNELMNSGLYLVLLLHLYEQRFAELMRLNFGAAGRQRLSRHCPQSRPEENESAEVGDENGV</sequence>
<evidence type="ECO:0000256" key="9">
    <source>
        <dbReference type="SAM" id="MobiDB-lite"/>
    </source>
</evidence>
<comment type="pathway">
    <text evidence="2">Protein modification; protein ubiquitination.</text>
</comment>
<evidence type="ECO:0000256" key="3">
    <source>
        <dbReference type="ARBA" id="ARBA00012483"/>
    </source>
</evidence>
<dbReference type="PROSITE" id="PS51292">
    <property type="entry name" value="ZF_RING_CH"/>
    <property type="match status" value="1"/>
</dbReference>
<feature type="compositionally biased region" description="Basic and acidic residues" evidence="9">
    <location>
        <begin position="38"/>
        <end position="60"/>
    </location>
</feature>
<reference evidence="12" key="1">
    <citation type="submission" date="2025-08" db="UniProtKB">
        <authorList>
            <consortium name="RefSeq"/>
        </authorList>
    </citation>
    <scope>IDENTIFICATION</scope>
</reference>
<feature type="region of interest" description="Disordered" evidence="9">
    <location>
        <begin position="20"/>
        <end position="524"/>
    </location>
</feature>
<dbReference type="InterPro" id="IPR052297">
    <property type="entry name" value="RING-CH-type_E3_ubiq-ligase"/>
</dbReference>
<keyword evidence="7" id="KW-0833">Ubl conjugation pathway</keyword>
<protein>
    <recommendedName>
        <fullName evidence="3">RING-type E3 ubiquitin transferase</fullName>
        <ecNumber evidence="3">2.3.2.27</ecNumber>
    </recommendedName>
</protein>
<feature type="region of interest" description="Disordered" evidence="9">
    <location>
        <begin position="772"/>
        <end position="792"/>
    </location>
</feature>
<dbReference type="SUPFAM" id="SSF57850">
    <property type="entry name" value="RING/U-box"/>
    <property type="match status" value="1"/>
</dbReference>
<organism evidence="11 12">
    <name type="scientific">Echinops telfairi</name>
    <name type="common">Lesser hedgehog tenrec</name>
    <dbReference type="NCBI Taxonomy" id="9371"/>
    <lineage>
        <taxon>Eukaryota</taxon>
        <taxon>Metazoa</taxon>
        <taxon>Chordata</taxon>
        <taxon>Craniata</taxon>
        <taxon>Vertebrata</taxon>
        <taxon>Euteleostomi</taxon>
        <taxon>Mammalia</taxon>
        <taxon>Eutheria</taxon>
        <taxon>Afrotheria</taxon>
        <taxon>Tenrecidae</taxon>
        <taxon>Tenrecinae</taxon>
        <taxon>Echinops</taxon>
    </lineage>
</organism>
<feature type="compositionally biased region" description="Acidic residues" evidence="9">
    <location>
        <begin position="289"/>
        <end position="304"/>
    </location>
</feature>
<evidence type="ECO:0000259" key="10">
    <source>
        <dbReference type="PROSITE" id="PS51292"/>
    </source>
</evidence>
<dbReference type="Gene3D" id="3.30.40.10">
    <property type="entry name" value="Zinc/RING finger domain, C3HC4 (zinc finger)"/>
    <property type="match status" value="1"/>
</dbReference>
<name>A0ABM0ITU8_ECHTE</name>
<dbReference type="PANTHER" id="PTHR14471">
    <property type="entry name" value="MARCH7/10 E3 UBIQUITIN PROTEIN LIGASE FAMILY MEMBER"/>
    <property type="match status" value="1"/>
</dbReference>
<dbReference type="Proteomes" id="UP000694863">
    <property type="component" value="Unplaced"/>
</dbReference>
<feature type="compositionally biased region" description="Polar residues" evidence="9">
    <location>
        <begin position="558"/>
        <end position="571"/>
    </location>
</feature>
<feature type="compositionally biased region" description="Low complexity" evidence="9">
    <location>
        <begin position="477"/>
        <end position="496"/>
    </location>
</feature>
<evidence type="ECO:0000256" key="2">
    <source>
        <dbReference type="ARBA" id="ARBA00004906"/>
    </source>
</evidence>
<feature type="compositionally biased region" description="Polar residues" evidence="9">
    <location>
        <begin position="237"/>
        <end position="264"/>
    </location>
</feature>
<accession>A0ABM0ITU8</accession>
<feature type="domain" description="RING-CH-type" evidence="10">
    <location>
        <begin position="643"/>
        <end position="713"/>
    </location>
</feature>
<dbReference type="Pfam" id="PF12906">
    <property type="entry name" value="RINGv"/>
    <property type="match status" value="1"/>
</dbReference>
<feature type="compositionally biased region" description="Basic residues" evidence="9">
    <location>
        <begin position="351"/>
        <end position="361"/>
    </location>
</feature>
<dbReference type="PANTHER" id="PTHR14471:SF5">
    <property type="entry name" value="E3 UBIQUITIN-PROTEIN LIGASE MARCHF10-RELATED"/>
    <property type="match status" value="1"/>
</dbReference>
<feature type="compositionally biased region" description="Low complexity" evidence="9">
    <location>
        <begin position="83"/>
        <end position="96"/>
    </location>
</feature>
<comment type="catalytic activity">
    <reaction evidence="1">
        <text>S-ubiquitinyl-[E2 ubiquitin-conjugating enzyme]-L-cysteine + [acceptor protein]-L-lysine = [E2 ubiquitin-conjugating enzyme]-L-cysteine + N(6)-ubiquitinyl-[acceptor protein]-L-lysine.</text>
        <dbReference type="EC" id="2.3.2.27"/>
    </reaction>
</comment>
<evidence type="ECO:0000256" key="7">
    <source>
        <dbReference type="ARBA" id="ARBA00022786"/>
    </source>
</evidence>
<evidence type="ECO:0000256" key="8">
    <source>
        <dbReference type="ARBA" id="ARBA00022833"/>
    </source>
</evidence>
<feature type="compositionally biased region" description="Basic and acidic residues" evidence="9">
    <location>
        <begin position="336"/>
        <end position="349"/>
    </location>
</feature>
<feature type="compositionally biased region" description="Acidic residues" evidence="9">
    <location>
        <begin position="781"/>
        <end position="792"/>
    </location>
</feature>
<feature type="compositionally biased region" description="Polar residues" evidence="9">
    <location>
        <begin position="210"/>
        <end position="219"/>
    </location>
</feature>
<dbReference type="InterPro" id="IPR011016">
    <property type="entry name" value="Znf_RING-CH"/>
</dbReference>
<feature type="region of interest" description="Disordered" evidence="9">
    <location>
        <begin position="558"/>
        <end position="588"/>
    </location>
</feature>
<evidence type="ECO:0000256" key="6">
    <source>
        <dbReference type="ARBA" id="ARBA00022771"/>
    </source>
</evidence>
<evidence type="ECO:0000256" key="4">
    <source>
        <dbReference type="ARBA" id="ARBA00022679"/>
    </source>
</evidence>
<evidence type="ECO:0000313" key="11">
    <source>
        <dbReference type="Proteomes" id="UP000694863"/>
    </source>
</evidence>
<dbReference type="RefSeq" id="XP_004707587.1">
    <property type="nucleotide sequence ID" value="XM_004707530.2"/>
</dbReference>
<dbReference type="GeneID" id="101655881"/>
<feature type="compositionally biased region" description="Acidic residues" evidence="9">
    <location>
        <begin position="379"/>
        <end position="393"/>
    </location>
</feature>
<proteinExistence type="predicted"/>
<keyword evidence="5" id="KW-0479">Metal-binding</keyword>
<keyword evidence="6" id="KW-0863">Zinc-finger</keyword>
<keyword evidence="11" id="KW-1185">Reference proteome</keyword>
<gene>
    <name evidence="12" type="primary">MARCHF10</name>
</gene>
<keyword evidence="4" id="KW-0808">Transferase</keyword>